<gene>
    <name evidence="4" type="ORF">ACFPM1_10020</name>
</gene>
<evidence type="ECO:0000256" key="3">
    <source>
        <dbReference type="PIRSR" id="PIRSR602678-1"/>
    </source>
</evidence>
<dbReference type="Pfam" id="PF01784">
    <property type="entry name" value="DUF34_NIF3"/>
    <property type="match status" value="1"/>
</dbReference>
<keyword evidence="5" id="KW-1185">Reference proteome</keyword>
<name>A0ABD5R2J4_9EURY</name>
<dbReference type="Proteomes" id="UP001596118">
    <property type="component" value="Unassembled WGS sequence"/>
</dbReference>
<evidence type="ECO:0000256" key="2">
    <source>
        <dbReference type="ARBA" id="ARBA00022723"/>
    </source>
</evidence>
<dbReference type="PANTHER" id="PTHR13799:SF14">
    <property type="entry name" value="GTP CYCLOHYDROLASE 1 TYPE 2 HOMOLOG"/>
    <property type="match status" value="1"/>
</dbReference>
<dbReference type="InterPro" id="IPR036069">
    <property type="entry name" value="DUF34/NIF3_sf"/>
</dbReference>
<dbReference type="SUPFAM" id="SSF102705">
    <property type="entry name" value="NIF3 (NGG1p interacting factor 3)-like"/>
    <property type="match status" value="1"/>
</dbReference>
<dbReference type="AlphaFoldDB" id="A0ABD5R2J4"/>
<sequence length="254" mass="26487">MELRTFVDRMDGRLDTDAYADVDASANGLQVGPETGSVGRVAFAVDAATATIEAAADAGADVLVTHHGISWGGIDHVTGRTYDRIAALAERDLALYVSHLPLDGHRELGNAAGVADALGLADREPFGTLGPVTIGTLGETGEPLPPETIRDCLDGFEGSTNGTRVLEFGPDRIERVAVVTGSGADWLDEAAAAGADALVTGEGKQQVYHDAREAGLTVFLAGHYATETFGVRSLQSLAEEWGLETTYVSHPTGI</sequence>
<evidence type="ECO:0000313" key="5">
    <source>
        <dbReference type="Proteomes" id="UP001596118"/>
    </source>
</evidence>
<organism evidence="4 5">
    <name type="scientific">Halorubrum rubrum</name>
    <dbReference type="NCBI Taxonomy" id="1126240"/>
    <lineage>
        <taxon>Archaea</taxon>
        <taxon>Methanobacteriati</taxon>
        <taxon>Methanobacteriota</taxon>
        <taxon>Stenosarchaea group</taxon>
        <taxon>Halobacteria</taxon>
        <taxon>Halobacteriales</taxon>
        <taxon>Haloferacaceae</taxon>
        <taxon>Halorubrum</taxon>
    </lineage>
</organism>
<reference evidence="4 5" key="1">
    <citation type="journal article" date="2019" name="Int. J. Syst. Evol. Microbiol.">
        <title>The Global Catalogue of Microorganisms (GCM) 10K type strain sequencing project: providing services to taxonomists for standard genome sequencing and annotation.</title>
        <authorList>
            <consortium name="The Broad Institute Genomics Platform"/>
            <consortium name="The Broad Institute Genome Sequencing Center for Infectious Disease"/>
            <person name="Wu L."/>
            <person name="Ma J."/>
        </authorList>
    </citation>
    <scope>NUCLEOTIDE SEQUENCE [LARGE SCALE GENOMIC DNA]</scope>
    <source>
        <strain evidence="4 5">CGMCC 1.12124</strain>
    </source>
</reference>
<dbReference type="GO" id="GO:0046872">
    <property type="term" value="F:metal ion binding"/>
    <property type="evidence" value="ECO:0007669"/>
    <property type="project" value="UniProtKB-KW"/>
</dbReference>
<protein>
    <submittedName>
        <fullName evidence="4">Nif3-like dinuclear metal center hexameric protein</fullName>
    </submittedName>
</protein>
<dbReference type="FunFam" id="3.40.1390.30:FF:000001">
    <property type="entry name" value="GTP cyclohydrolase 1 type 2"/>
    <property type="match status" value="1"/>
</dbReference>
<dbReference type="RefSeq" id="WP_256411585.1">
    <property type="nucleotide sequence ID" value="NZ_JANHDM010000005.1"/>
</dbReference>
<comment type="caution">
    <text evidence="4">The sequence shown here is derived from an EMBL/GenBank/DDBJ whole genome shotgun (WGS) entry which is preliminary data.</text>
</comment>
<proteinExistence type="inferred from homology"/>
<evidence type="ECO:0000313" key="4">
    <source>
        <dbReference type="EMBL" id="MFC5279089.1"/>
    </source>
</evidence>
<feature type="binding site" evidence="3">
    <location>
        <position position="223"/>
    </location>
    <ligand>
        <name>a divalent metal cation</name>
        <dbReference type="ChEBI" id="CHEBI:60240"/>
        <label>1</label>
    </ligand>
</feature>
<comment type="similarity">
    <text evidence="1">Belongs to the GTP cyclohydrolase I type 2/NIF3 family.</text>
</comment>
<feature type="binding site" evidence="3">
    <location>
        <position position="227"/>
    </location>
    <ligand>
        <name>a divalent metal cation</name>
        <dbReference type="ChEBI" id="CHEBI:60240"/>
        <label>1</label>
    </ligand>
</feature>
<dbReference type="PANTHER" id="PTHR13799">
    <property type="entry name" value="NGG1 INTERACTING FACTOR 3"/>
    <property type="match status" value="1"/>
</dbReference>
<feature type="binding site" evidence="3">
    <location>
        <position position="67"/>
    </location>
    <ligand>
        <name>a divalent metal cation</name>
        <dbReference type="ChEBI" id="CHEBI:60240"/>
        <label>1</label>
    </ligand>
</feature>
<dbReference type="Gene3D" id="3.40.1390.30">
    <property type="entry name" value="NIF3 (NGG1p interacting factor 3)-like"/>
    <property type="match status" value="2"/>
</dbReference>
<keyword evidence="2 3" id="KW-0479">Metal-binding</keyword>
<accession>A0ABD5R2J4</accession>
<dbReference type="InterPro" id="IPR002678">
    <property type="entry name" value="DUF34/NIF3"/>
</dbReference>
<evidence type="ECO:0000256" key="1">
    <source>
        <dbReference type="ARBA" id="ARBA00006964"/>
    </source>
</evidence>
<dbReference type="EMBL" id="JBHSKY010000008">
    <property type="protein sequence ID" value="MFC5279089.1"/>
    <property type="molecule type" value="Genomic_DNA"/>
</dbReference>
<feature type="binding site" evidence="3">
    <location>
        <position position="103"/>
    </location>
    <ligand>
        <name>a divalent metal cation</name>
        <dbReference type="ChEBI" id="CHEBI:60240"/>
        <label>1</label>
    </ligand>
</feature>
<feature type="binding site" evidence="3">
    <location>
        <position position="66"/>
    </location>
    <ligand>
        <name>a divalent metal cation</name>
        <dbReference type="ChEBI" id="CHEBI:60240"/>
        <label>1</label>
    </ligand>
</feature>
<dbReference type="NCBIfam" id="TIGR00486">
    <property type="entry name" value="YbgI_SA1388"/>
    <property type="match status" value="1"/>
</dbReference>